<dbReference type="Gene3D" id="1.25.40.880">
    <property type="entry name" value="Alkyl sulfatase, dimerisation domain"/>
    <property type="match status" value="1"/>
</dbReference>
<evidence type="ECO:0000256" key="2">
    <source>
        <dbReference type="ARBA" id="ARBA00022723"/>
    </source>
</evidence>
<organism evidence="11 12">
    <name type="scientific">Buttiauxella agrestis</name>
    <dbReference type="NCBI Taxonomy" id="82977"/>
    <lineage>
        <taxon>Bacteria</taxon>
        <taxon>Pseudomonadati</taxon>
        <taxon>Pseudomonadota</taxon>
        <taxon>Gammaproteobacteria</taxon>
        <taxon>Enterobacterales</taxon>
        <taxon>Enterobacteriaceae</taxon>
        <taxon>Buttiauxella</taxon>
    </lineage>
</organism>
<dbReference type="InterPro" id="IPR052195">
    <property type="entry name" value="Bact_Alkyl/Aryl-Sulfatase"/>
</dbReference>
<keyword evidence="9" id="KW-0732">Signal</keyword>
<evidence type="ECO:0000256" key="3">
    <source>
        <dbReference type="ARBA" id="ARBA00022801"/>
    </source>
</evidence>
<dbReference type="GO" id="GO:0046872">
    <property type="term" value="F:metal ion binding"/>
    <property type="evidence" value="ECO:0007669"/>
    <property type="project" value="UniProtKB-KW"/>
</dbReference>
<dbReference type="Gene3D" id="3.30.1050.10">
    <property type="entry name" value="SCP2 sterol-binding domain"/>
    <property type="match status" value="1"/>
</dbReference>
<dbReference type="InterPro" id="IPR001279">
    <property type="entry name" value="Metallo-B-lactamas"/>
</dbReference>
<dbReference type="EC" id="3.1.6.21" evidence="6"/>
<evidence type="ECO:0000256" key="8">
    <source>
        <dbReference type="ARBA" id="ARBA00075789"/>
    </source>
</evidence>
<evidence type="ECO:0000313" key="12">
    <source>
        <dbReference type="Proteomes" id="UP000255528"/>
    </source>
</evidence>
<dbReference type="Pfam" id="PF00753">
    <property type="entry name" value="Lactamase_B"/>
    <property type="match status" value="1"/>
</dbReference>
<feature type="domain" description="Metallo-beta-lactamase" evidence="10">
    <location>
        <begin position="124"/>
        <end position="346"/>
    </location>
</feature>
<comment type="similarity">
    <text evidence="5">Belongs to the metallo-beta-lactamase superfamily. Type III sulfatase family.</text>
</comment>
<dbReference type="SUPFAM" id="SSF56281">
    <property type="entry name" value="Metallo-hydrolase/oxidoreductase"/>
    <property type="match status" value="1"/>
</dbReference>
<feature type="chain" id="PRO_5016607146" description="Linear primary-alkylsulfatase" evidence="9">
    <location>
        <begin position="23"/>
        <end position="652"/>
    </location>
</feature>
<evidence type="ECO:0000256" key="7">
    <source>
        <dbReference type="ARBA" id="ARBA00068034"/>
    </source>
</evidence>
<proteinExistence type="inferred from homology"/>
<comment type="cofactor">
    <cofactor evidence="1">
        <name>Zn(2+)</name>
        <dbReference type="ChEBI" id="CHEBI:29105"/>
    </cofactor>
</comment>
<feature type="signal peptide" evidence="9">
    <location>
        <begin position="1"/>
        <end position="22"/>
    </location>
</feature>
<dbReference type="SUPFAM" id="SSF55718">
    <property type="entry name" value="SCP-like"/>
    <property type="match status" value="1"/>
</dbReference>
<dbReference type="InterPro" id="IPR036527">
    <property type="entry name" value="SCP2_sterol-bd_dom_sf"/>
</dbReference>
<dbReference type="InterPro" id="IPR029228">
    <property type="entry name" value="Alkyl_sulf_dimr"/>
</dbReference>
<dbReference type="CDD" id="cd07710">
    <property type="entry name" value="arylsulfatase_Sdsa1-like_MBL-fold"/>
    <property type="match status" value="1"/>
</dbReference>
<evidence type="ECO:0000313" key="11">
    <source>
        <dbReference type="EMBL" id="SUW63853.1"/>
    </source>
</evidence>
<dbReference type="GO" id="GO:0030288">
    <property type="term" value="C:outer membrane-bounded periplasmic space"/>
    <property type="evidence" value="ECO:0007669"/>
    <property type="project" value="TreeGrafter"/>
</dbReference>
<dbReference type="SMART" id="SM00849">
    <property type="entry name" value="Lactamase_B"/>
    <property type="match status" value="1"/>
</dbReference>
<dbReference type="InterPro" id="IPR036866">
    <property type="entry name" value="RibonucZ/Hydroxyglut_hydro"/>
</dbReference>
<dbReference type="InterPro" id="IPR044097">
    <property type="entry name" value="Bds1/SdsA1_MBL-fold"/>
</dbReference>
<dbReference type="FunFam" id="3.60.15.30:FF:000001">
    <property type="entry name" value="Alkyl/aryl-sulfatase BDS1"/>
    <property type="match status" value="1"/>
</dbReference>
<dbReference type="AlphaFoldDB" id="A0A381CA09"/>
<evidence type="ECO:0000256" key="1">
    <source>
        <dbReference type="ARBA" id="ARBA00001947"/>
    </source>
</evidence>
<evidence type="ECO:0000256" key="6">
    <source>
        <dbReference type="ARBA" id="ARBA00066568"/>
    </source>
</evidence>
<dbReference type="PANTHER" id="PTHR43223:SF1">
    <property type="entry name" value="ALKYL_ARYL-SULFATASE BDS1"/>
    <property type="match status" value="1"/>
</dbReference>
<dbReference type="GO" id="GO:0018909">
    <property type="term" value="P:dodecyl sulfate metabolic process"/>
    <property type="evidence" value="ECO:0007669"/>
    <property type="project" value="InterPro"/>
</dbReference>
<accession>A0A381CA09</accession>
<dbReference type="InterPro" id="IPR038536">
    <property type="entry name" value="Alkyl/aryl-sulf_dimr_sf"/>
</dbReference>
<dbReference type="PANTHER" id="PTHR43223">
    <property type="entry name" value="ALKYL/ARYL-SULFATASE"/>
    <property type="match status" value="1"/>
</dbReference>
<protein>
    <recommendedName>
        <fullName evidence="7">Linear primary-alkylsulfatase</fullName>
        <ecNumber evidence="6">3.1.6.21</ecNumber>
    </recommendedName>
    <alternativeName>
        <fullName evidence="8">Type III linear primary-alkylsulfatase</fullName>
    </alternativeName>
</protein>
<reference evidence="11 12" key="1">
    <citation type="submission" date="2018-06" db="EMBL/GenBank/DDBJ databases">
        <authorList>
            <consortium name="Pathogen Informatics"/>
            <person name="Doyle S."/>
        </authorList>
    </citation>
    <scope>NUCLEOTIDE SEQUENCE [LARGE SCALE GENOMIC DNA]</scope>
    <source>
        <strain evidence="11 12">NCTC12119</strain>
    </source>
</reference>
<keyword evidence="2" id="KW-0479">Metal-binding</keyword>
<evidence type="ECO:0000259" key="10">
    <source>
        <dbReference type="SMART" id="SM00849"/>
    </source>
</evidence>
<dbReference type="InterPro" id="IPR029229">
    <property type="entry name" value="Alkyl_sulf_C"/>
</dbReference>
<dbReference type="Gene3D" id="3.60.15.30">
    <property type="entry name" value="Metallo-beta-lactamase domain"/>
    <property type="match status" value="1"/>
</dbReference>
<evidence type="ECO:0000256" key="5">
    <source>
        <dbReference type="ARBA" id="ARBA00033751"/>
    </source>
</evidence>
<dbReference type="Proteomes" id="UP000255528">
    <property type="component" value="Unassembled WGS sequence"/>
</dbReference>
<sequence length="652" mass="72482">MMKIKKLALLCVMGICSQNLSAAEMAKNATDITASANQSVLKQLPFNDKQDFDDASRGFIATQTPLTIRDAKGNISWDLSDYGFLKGTAPATVNPSLWRNTQLNMNNGLFKVTDGLYQVRGYDLSNMTIIEGKTGLIILDPLVTTEVAKAALDLYYQNRPHRPVVAVIYTHSHADHYGGVKGVVTEQQVASGQVKVLAPTGFMDAAVSENVLAGNAMSRRTLYQYGAMLPKSPLGQVDAGIGKTTSEGTFTLIAPTDTITRDKEQRVIDGVTMEFQLAPGTEAPAEMLIWLPQFKTLDVAEDAIHSLHNLYTLRGAEVRDASNWWKTLNQSIENYGSRAEIVIAQHQWPVWGQTRIVDFLSGQRDMYKFIHDRSLNLANKGLTMDEVAESVKLPDSLALKWANRGYYGSVSHDAKAVYQRYIGWYSSNPADLNPLPPVEAAKQYVDYMGGADNVLAKARLSFAKGEYRWVAQVLKQVVFADPQNKEARELQADAFEQLGYQSENPTWRNEYLMGAYELRNGIPDLPPISTTSRDMIKAMTPELLLDYMGVRLNTDKANGQHIRLNWQQPGGQQYTIELNNSVIIYEANKQFSDADATLKMDTLSFAKLVMGPTTMRESILKESSTITGDKVKINQLIDMLDNFPGMFNIVTP</sequence>
<dbReference type="Pfam" id="PF14864">
    <property type="entry name" value="Alkyl_sulf_C"/>
    <property type="match status" value="1"/>
</dbReference>
<name>A0A381CA09_9ENTR</name>
<dbReference type="GO" id="GO:0018741">
    <property type="term" value="F:linear primary-alkylsulfatase activity"/>
    <property type="evidence" value="ECO:0007669"/>
    <property type="project" value="UniProtKB-EC"/>
</dbReference>
<dbReference type="GO" id="GO:0046983">
    <property type="term" value="F:protein dimerization activity"/>
    <property type="evidence" value="ECO:0007669"/>
    <property type="project" value="InterPro"/>
</dbReference>
<dbReference type="Pfam" id="PF14863">
    <property type="entry name" value="Alkyl_sulf_dimr"/>
    <property type="match status" value="1"/>
</dbReference>
<dbReference type="EMBL" id="UIGI01000001">
    <property type="protein sequence ID" value="SUW63853.1"/>
    <property type="molecule type" value="Genomic_DNA"/>
</dbReference>
<evidence type="ECO:0000256" key="4">
    <source>
        <dbReference type="ARBA" id="ARBA00022833"/>
    </source>
</evidence>
<gene>
    <name evidence="11" type="ORF">NCTC12119_02352</name>
</gene>
<dbReference type="FunFam" id="1.25.40.880:FF:000001">
    <property type="entry name" value="SDS hydrolase SdsA1"/>
    <property type="match status" value="1"/>
</dbReference>
<keyword evidence="3" id="KW-0378">Hydrolase</keyword>
<evidence type="ECO:0000256" key="9">
    <source>
        <dbReference type="SAM" id="SignalP"/>
    </source>
</evidence>
<keyword evidence="4" id="KW-0862">Zinc</keyword>